<reference evidence="9" key="1">
    <citation type="submission" date="2018-06" db="EMBL/GenBank/DDBJ databases">
        <authorList>
            <person name="Zhirakovskaya E."/>
        </authorList>
    </citation>
    <scope>NUCLEOTIDE SEQUENCE</scope>
</reference>
<sequence length="206" mass="23374">MKRQMKKILFFPITVALISTISLNTQAGTIKQLIDDKCSDCHEKNGNSRNKHTPSIAGISKAYFVEAMASYNKDQRPAKKLKDKKITMKDVSKEISKTDIDKLADYFSKQKYIATKQSFDKALAKKGKKLHKKYCDKCHTENASSSEDDAGILAGQPKAYIKYSLENYASGKREMGKKMAKKFKKMKKKYGTEALEQLVNFYASQQ</sequence>
<keyword evidence="3" id="KW-0349">Heme</keyword>
<dbReference type="GO" id="GO:0042597">
    <property type="term" value="C:periplasmic space"/>
    <property type="evidence" value="ECO:0007669"/>
    <property type="project" value="UniProtKB-SubCell"/>
</dbReference>
<dbReference type="GO" id="GO:0020037">
    <property type="term" value="F:heme binding"/>
    <property type="evidence" value="ECO:0007669"/>
    <property type="project" value="InterPro"/>
</dbReference>
<dbReference type="PANTHER" id="PTHR33751">
    <property type="entry name" value="CBB3-TYPE CYTOCHROME C OXIDASE SUBUNIT FIXP"/>
    <property type="match status" value="1"/>
</dbReference>
<dbReference type="InterPro" id="IPR024167">
    <property type="entry name" value="Cytochrome_c4-like"/>
</dbReference>
<dbReference type="EMBL" id="UOFS01000012">
    <property type="protein sequence ID" value="VAW92256.1"/>
    <property type="molecule type" value="Genomic_DNA"/>
</dbReference>
<dbReference type="Pfam" id="PF00034">
    <property type="entry name" value="Cytochrom_C"/>
    <property type="match status" value="1"/>
</dbReference>
<dbReference type="InterPro" id="IPR050597">
    <property type="entry name" value="Cytochrome_c_Oxidase_Subunit"/>
</dbReference>
<evidence type="ECO:0000256" key="3">
    <source>
        <dbReference type="ARBA" id="ARBA00022617"/>
    </source>
</evidence>
<keyword evidence="4" id="KW-0479">Metal-binding</keyword>
<accession>A0A3B1AHV8</accession>
<protein>
    <recommendedName>
        <fullName evidence="8">Cytochrome c domain-containing protein</fullName>
    </recommendedName>
</protein>
<keyword evidence="7" id="KW-0408">Iron</keyword>
<dbReference type="GO" id="GO:0005506">
    <property type="term" value="F:iron ion binding"/>
    <property type="evidence" value="ECO:0007669"/>
    <property type="project" value="InterPro"/>
</dbReference>
<dbReference type="PANTHER" id="PTHR33751:SF9">
    <property type="entry name" value="CYTOCHROME C4"/>
    <property type="match status" value="1"/>
</dbReference>
<evidence type="ECO:0000259" key="8">
    <source>
        <dbReference type="PROSITE" id="PS51007"/>
    </source>
</evidence>
<dbReference type="GO" id="GO:0009055">
    <property type="term" value="F:electron transfer activity"/>
    <property type="evidence" value="ECO:0007669"/>
    <property type="project" value="InterPro"/>
</dbReference>
<evidence type="ECO:0000256" key="6">
    <source>
        <dbReference type="ARBA" id="ARBA00022982"/>
    </source>
</evidence>
<evidence type="ECO:0000256" key="5">
    <source>
        <dbReference type="ARBA" id="ARBA00022764"/>
    </source>
</evidence>
<evidence type="ECO:0000256" key="4">
    <source>
        <dbReference type="ARBA" id="ARBA00022723"/>
    </source>
</evidence>
<name>A0A3B1AHV8_9ZZZZ</name>
<dbReference type="PROSITE" id="PS51007">
    <property type="entry name" value="CYTC"/>
    <property type="match status" value="2"/>
</dbReference>
<dbReference type="InterPro" id="IPR036909">
    <property type="entry name" value="Cyt_c-like_dom_sf"/>
</dbReference>
<dbReference type="Gene3D" id="1.10.760.10">
    <property type="entry name" value="Cytochrome c-like domain"/>
    <property type="match status" value="2"/>
</dbReference>
<keyword evidence="2" id="KW-0813">Transport</keyword>
<comment type="subcellular location">
    <subcellularLocation>
        <location evidence="1">Periplasm</location>
    </subcellularLocation>
</comment>
<keyword evidence="5" id="KW-0574">Periplasm</keyword>
<feature type="domain" description="Cytochrome c" evidence="8">
    <location>
        <begin position="25"/>
        <end position="111"/>
    </location>
</feature>
<dbReference type="InterPro" id="IPR009056">
    <property type="entry name" value="Cyt_c-like_dom"/>
</dbReference>
<evidence type="ECO:0000256" key="2">
    <source>
        <dbReference type="ARBA" id="ARBA00022448"/>
    </source>
</evidence>
<proteinExistence type="predicted"/>
<keyword evidence="6" id="KW-0249">Electron transport</keyword>
<dbReference type="PIRSF" id="PIRSF000005">
    <property type="entry name" value="Cytochrome_c4"/>
    <property type="match status" value="1"/>
</dbReference>
<evidence type="ECO:0000313" key="9">
    <source>
        <dbReference type="EMBL" id="VAW92256.1"/>
    </source>
</evidence>
<evidence type="ECO:0000256" key="7">
    <source>
        <dbReference type="ARBA" id="ARBA00023004"/>
    </source>
</evidence>
<evidence type="ECO:0000256" key="1">
    <source>
        <dbReference type="ARBA" id="ARBA00004418"/>
    </source>
</evidence>
<organism evidence="9">
    <name type="scientific">hydrothermal vent metagenome</name>
    <dbReference type="NCBI Taxonomy" id="652676"/>
    <lineage>
        <taxon>unclassified sequences</taxon>
        <taxon>metagenomes</taxon>
        <taxon>ecological metagenomes</taxon>
    </lineage>
</organism>
<dbReference type="SUPFAM" id="SSF46626">
    <property type="entry name" value="Cytochrome c"/>
    <property type="match status" value="2"/>
</dbReference>
<feature type="domain" description="Cytochrome c" evidence="8">
    <location>
        <begin position="122"/>
        <end position="206"/>
    </location>
</feature>
<dbReference type="AlphaFoldDB" id="A0A3B1AHV8"/>
<gene>
    <name evidence="9" type="ORF">MNBD_GAMMA22-299</name>
</gene>